<feature type="coiled-coil region" evidence="7">
    <location>
        <begin position="267"/>
        <end position="294"/>
    </location>
</feature>
<keyword evidence="3" id="KW-0507">mRNA processing</keyword>
<name>A0A9P0QSL4_9ASCO</name>
<evidence type="ECO:0000256" key="5">
    <source>
        <dbReference type="ARBA" id="ARBA00023242"/>
    </source>
</evidence>
<dbReference type="SMART" id="SM00543">
    <property type="entry name" value="MIF4G"/>
    <property type="match status" value="1"/>
</dbReference>
<feature type="region of interest" description="Disordered" evidence="8">
    <location>
        <begin position="19"/>
        <end position="43"/>
    </location>
</feature>
<evidence type="ECO:0000256" key="4">
    <source>
        <dbReference type="ARBA" id="ARBA00023187"/>
    </source>
</evidence>
<evidence type="ECO:0000256" key="7">
    <source>
        <dbReference type="SAM" id="Coils"/>
    </source>
</evidence>
<evidence type="ECO:0000313" key="11">
    <source>
        <dbReference type="Proteomes" id="UP000837801"/>
    </source>
</evidence>
<sequence length="668" mass="76601">MEDEYLKLLKLRAVGKDVSLSGAQPSSTDDDASGDFPQNGSQKSRWISTKKLIAKLLNETTVGNIKSISIEIFQKVNLFRYKGVFIRTLMKSLRVYEHLAPVYASLVAILNSKLPEIGELLTGRLILQFRRAYREGDKSQCIASITFLGHLVNQKVCSDVIILQILQLFLDKAPSSNTIYMSSILLKVVGHSLQQQSRDAFNMIFERLGIIIQEGLTDRRGQKVISRLLEMKRFSTFPKLQTELDLVDVEDRPDEHIITLTEEIKAMDELNIFKEESEEEYEDLEEEYKEFKSEVFPEEVDGAKDEVQGSNEVAKADVIEAQVQKADIPKDSGAVIDMTDGELLKFQKAVYLTVMSSMSSDEAVHKLMRMKTDNPETLVDMIVKCCSQEKTYSKYYGVIGERLCYQNAKWQNTFVAVFKQYYTSIHQYETNPLRNIAKFWGHLFASDRLAIDKSWNDIQLTQEDTNAASRIFIKFMFQEMVEELGIKELNNRLTEPYIRRHIRGLFPVVDVNWKDAEHIRFSINFFTAIGLGSLTEEMRTVLKGIPQPTREELEEERRSRRRARIGSRSRSGTRSGSESRSRSISRSRSRSRSSSYSRSRSGSSSRSASYSRSRSRSYSRSRSPSNSKSRSRSYSRSRSASNSRSPSRTPSRSNSPEHRETKRQKVEQ</sequence>
<dbReference type="AlphaFoldDB" id="A0A9P0QSL4"/>
<reference evidence="10" key="1">
    <citation type="submission" date="2022-03" db="EMBL/GenBank/DDBJ databases">
        <authorList>
            <person name="Legras J.-L."/>
            <person name="Devillers H."/>
            <person name="Grondin C."/>
        </authorList>
    </citation>
    <scope>NUCLEOTIDE SEQUENCE</scope>
    <source>
        <strain evidence="10">CLIB 1423</strain>
    </source>
</reference>
<dbReference type="GO" id="GO:0071013">
    <property type="term" value="C:catalytic step 2 spliceosome"/>
    <property type="evidence" value="ECO:0007669"/>
    <property type="project" value="TreeGrafter"/>
</dbReference>
<evidence type="ECO:0000256" key="3">
    <source>
        <dbReference type="ARBA" id="ARBA00022664"/>
    </source>
</evidence>
<feature type="domain" description="MI" evidence="9">
    <location>
        <begin position="345"/>
        <end position="459"/>
    </location>
</feature>
<dbReference type="SMART" id="SM00544">
    <property type="entry name" value="MA3"/>
    <property type="match status" value="1"/>
</dbReference>
<dbReference type="GO" id="GO:0000398">
    <property type="term" value="P:mRNA splicing, via spliceosome"/>
    <property type="evidence" value="ECO:0007669"/>
    <property type="project" value="TreeGrafter"/>
</dbReference>
<keyword evidence="11" id="KW-1185">Reference proteome</keyword>
<keyword evidence="7" id="KW-0175">Coiled coil</keyword>
<dbReference type="InterPro" id="IPR003890">
    <property type="entry name" value="MIF4G-like_typ-3"/>
</dbReference>
<dbReference type="PANTHER" id="PTHR18034:SF3">
    <property type="entry name" value="PRE-MRNA-SPLICING FACTOR CWC22 HOMOLOG"/>
    <property type="match status" value="1"/>
</dbReference>
<dbReference type="EMBL" id="CAKXYY010000018">
    <property type="protein sequence ID" value="CAH2354772.1"/>
    <property type="molecule type" value="Genomic_DNA"/>
</dbReference>
<evidence type="ECO:0000256" key="8">
    <source>
        <dbReference type="SAM" id="MobiDB-lite"/>
    </source>
</evidence>
<dbReference type="SUPFAM" id="SSF48371">
    <property type="entry name" value="ARM repeat"/>
    <property type="match status" value="1"/>
</dbReference>
<proteinExistence type="inferred from homology"/>
<feature type="compositionally biased region" description="Low complexity" evidence="8">
    <location>
        <begin position="568"/>
        <end position="582"/>
    </location>
</feature>
<evidence type="ECO:0000259" key="9">
    <source>
        <dbReference type="PROSITE" id="PS51366"/>
    </source>
</evidence>
<dbReference type="Pfam" id="PF02854">
    <property type="entry name" value="MIF4G"/>
    <property type="match status" value="1"/>
</dbReference>
<dbReference type="Pfam" id="PF02847">
    <property type="entry name" value="MA3"/>
    <property type="match status" value="1"/>
</dbReference>
<comment type="subcellular location">
    <subcellularLocation>
        <location evidence="1">Nucleus</location>
    </subcellularLocation>
</comment>
<keyword evidence="4" id="KW-0508">mRNA splicing</keyword>
<feature type="compositionally biased region" description="Basic and acidic residues" evidence="8">
    <location>
        <begin position="549"/>
        <end position="558"/>
    </location>
</feature>
<organism evidence="10 11">
    <name type="scientific">[Candida] railenensis</name>
    <dbReference type="NCBI Taxonomy" id="45579"/>
    <lineage>
        <taxon>Eukaryota</taxon>
        <taxon>Fungi</taxon>
        <taxon>Dikarya</taxon>
        <taxon>Ascomycota</taxon>
        <taxon>Saccharomycotina</taxon>
        <taxon>Pichiomycetes</taxon>
        <taxon>Debaryomycetaceae</taxon>
        <taxon>Kurtzmaniella</taxon>
    </lineage>
</organism>
<dbReference type="PROSITE" id="PS51366">
    <property type="entry name" value="MI"/>
    <property type="match status" value="1"/>
</dbReference>
<evidence type="ECO:0000256" key="6">
    <source>
        <dbReference type="ARBA" id="ARBA00040804"/>
    </source>
</evidence>
<dbReference type="Proteomes" id="UP000837801">
    <property type="component" value="Unassembled WGS sequence"/>
</dbReference>
<dbReference type="PANTHER" id="PTHR18034">
    <property type="entry name" value="CELL CYCLE CONTROL PROTEIN CWF22-RELATED"/>
    <property type="match status" value="1"/>
</dbReference>
<feature type="region of interest" description="Disordered" evidence="8">
    <location>
        <begin position="542"/>
        <end position="668"/>
    </location>
</feature>
<feature type="compositionally biased region" description="Basic and acidic residues" evidence="8">
    <location>
        <begin position="655"/>
        <end position="668"/>
    </location>
</feature>
<keyword evidence="5" id="KW-0539">Nucleus</keyword>
<evidence type="ECO:0000256" key="1">
    <source>
        <dbReference type="ARBA" id="ARBA00004123"/>
    </source>
</evidence>
<dbReference type="InterPro" id="IPR003891">
    <property type="entry name" value="Initiation_fac_eIF4g_MI"/>
</dbReference>
<dbReference type="InterPro" id="IPR016024">
    <property type="entry name" value="ARM-type_fold"/>
</dbReference>
<dbReference type="OrthoDB" id="3938623at2759"/>
<evidence type="ECO:0000256" key="2">
    <source>
        <dbReference type="ARBA" id="ARBA00006856"/>
    </source>
</evidence>
<feature type="compositionally biased region" description="Low complexity" evidence="8">
    <location>
        <begin position="592"/>
        <end position="612"/>
    </location>
</feature>
<protein>
    <recommendedName>
        <fullName evidence="6">Pre-mRNA-splicing factor CWC22</fullName>
    </recommendedName>
</protein>
<comment type="caution">
    <text evidence="10">The sequence shown here is derived from an EMBL/GenBank/DDBJ whole genome shotgun (WGS) entry which is preliminary data.</text>
</comment>
<feature type="compositionally biased region" description="Low complexity" evidence="8">
    <location>
        <begin position="636"/>
        <end position="654"/>
    </location>
</feature>
<gene>
    <name evidence="10" type="ORF">CLIB1423_18S03334</name>
</gene>
<dbReference type="InterPro" id="IPR050781">
    <property type="entry name" value="CWC22_splicing_factor"/>
</dbReference>
<comment type="similarity">
    <text evidence="2">Belongs to the CWC22 family.</text>
</comment>
<accession>A0A9P0QSL4</accession>
<dbReference type="GO" id="GO:0003723">
    <property type="term" value="F:RNA binding"/>
    <property type="evidence" value="ECO:0007669"/>
    <property type="project" value="InterPro"/>
</dbReference>
<dbReference type="Gene3D" id="1.25.40.180">
    <property type="match status" value="1"/>
</dbReference>
<evidence type="ECO:0000313" key="10">
    <source>
        <dbReference type="EMBL" id="CAH2354772.1"/>
    </source>
</evidence>